<dbReference type="EMBL" id="SRLO01000005">
    <property type="protein sequence ID" value="TNN88409.1"/>
    <property type="molecule type" value="Genomic_DNA"/>
</dbReference>
<proteinExistence type="predicted"/>
<evidence type="ECO:0000256" key="1">
    <source>
        <dbReference type="SAM" id="MobiDB-lite"/>
    </source>
</evidence>
<organism evidence="2 3">
    <name type="scientific">Liparis tanakae</name>
    <name type="common">Tanaka's snailfish</name>
    <dbReference type="NCBI Taxonomy" id="230148"/>
    <lineage>
        <taxon>Eukaryota</taxon>
        <taxon>Metazoa</taxon>
        <taxon>Chordata</taxon>
        <taxon>Craniata</taxon>
        <taxon>Vertebrata</taxon>
        <taxon>Euteleostomi</taxon>
        <taxon>Actinopterygii</taxon>
        <taxon>Neopterygii</taxon>
        <taxon>Teleostei</taxon>
        <taxon>Neoteleostei</taxon>
        <taxon>Acanthomorphata</taxon>
        <taxon>Eupercaria</taxon>
        <taxon>Perciformes</taxon>
        <taxon>Cottioidei</taxon>
        <taxon>Cottales</taxon>
        <taxon>Liparidae</taxon>
        <taxon>Liparis</taxon>
    </lineage>
</organism>
<protein>
    <submittedName>
        <fullName evidence="2">Uncharacterized protein</fullName>
    </submittedName>
</protein>
<comment type="caution">
    <text evidence="2">The sequence shown here is derived from an EMBL/GenBank/DDBJ whole genome shotgun (WGS) entry which is preliminary data.</text>
</comment>
<evidence type="ECO:0000313" key="3">
    <source>
        <dbReference type="Proteomes" id="UP000314294"/>
    </source>
</evidence>
<feature type="region of interest" description="Disordered" evidence="1">
    <location>
        <begin position="79"/>
        <end position="123"/>
    </location>
</feature>
<reference evidence="2 3" key="1">
    <citation type="submission" date="2019-03" db="EMBL/GenBank/DDBJ databases">
        <title>First draft genome of Liparis tanakae, snailfish: a comprehensive survey of snailfish specific genes.</title>
        <authorList>
            <person name="Kim W."/>
            <person name="Song I."/>
            <person name="Jeong J.-H."/>
            <person name="Kim D."/>
            <person name="Kim S."/>
            <person name="Ryu S."/>
            <person name="Song J.Y."/>
            <person name="Lee S.K."/>
        </authorList>
    </citation>
    <scope>NUCLEOTIDE SEQUENCE [LARGE SCALE GENOMIC DNA]</scope>
    <source>
        <tissue evidence="2">Muscle</tissue>
    </source>
</reference>
<gene>
    <name evidence="2" type="ORF">EYF80_001191</name>
</gene>
<dbReference type="AlphaFoldDB" id="A0A4Z2JDW3"/>
<evidence type="ECO:0000313" key="2">
    <source>
        <dbReference type="EMBL" id="TNN88409.1"/>
    </source>
</evidence>
<accession>A0A4Z2JDW3</accession>
<dbReference type="Proteomes" id="UP000314294">
    <property type="component" value="Unassembled WGS sequence"/>
</dbReference>
<name>A0A4Z2JDW3_9TELE</name>
<sequence>MKKHCSALVKVSANLGCSKKTGPLTAVPQKADMTELRGAGARLLYGRAGPCGPLLASHHCSRPSLSTDRATQDRYRIHKNGLDRQPDNILPSGHSCRQHGGMQTPLKSHSSKDSQKEFNNVCI</sequence>
<keyword evidence="3" id="KW-1185">Reference proteome</keyword>